<dbReference type="InterPro" id="IPR009081">
    <property type="entry name" value="PP-bd_ACP"/>
</dbReference>
<dbReference type="AlphaFoldDB" id="A0A6N4XCR8"/>
<dbReference type="SUPFAM" id="SSF53474">
    <property type="entry name" value="alpha/beta-Hydrolases"/>
    <property type="match status" value="1"/>
</dbReference>
<gene>
    <name evidence="6" type="primary">tycC_3</name>
    <name evidence="6" type="ORF">CHRY9293_03306</name>
</gene>
<dbReference type="PANTHER" id="PTHR45527">
    <property type="entry name" value="NONRIBOSOMAL PEPTIDE SYNTHETASE"/>
    <property type="match status" value="1"/>
</dbReference>
<dbReference type="CDD" id="cd05930">
    <property type="entry name" value="A_NRPS"/>
    <property type="match status" value="1"/>
</dbReference>
<dbReference type="EMBL" id="CACVBR010000045">
    <property type="protein sequence ID" value="CAA7197253.1"/>
    <property type="molecule type" value="Genomic_DNA"/>
</dbReference>
<name>A0A6N4XCR8_9FLAO</name>
<feature type="domain" description="Carrier" evidence="5">
    <location>
        <begin position="296"/>
        <end position="373"/>
    </location>
</feature>
<evidence type="ECO:0000256" key="2">
    <source>
        <dbReference type="ARBA" id="ARBA00006432"/>
    </source>
</evidence>
<evidence type="ECO:0000256" key="4">
    <source>
        <dbReference type="ARBA" id="ARBA00022553"/>
    </source>
</evidence>
<dbReference type="Pfam" id="PF00501">
    <property type="entry name" value="AMP-binding"/>
    <property type="match status" value="1"/>
</dbReference>
<dbReference type="InterPro" id="IPR001031">
    <property type="entry name" value="Thioesterase"/>
</dbReference>
<dbReference type="SUPFAM" id="SSF56801">
    <property type="entry name" value="Acetyl-CoA synthetase-like"/>
    <property type="match status" value="1"/>
</dbReference>
<dbReference type="Pfam" id="PF00550">
    <property type="entry name" value="PP-binding"/>
    <property type="match status" value="1"/>
</dbReference>
<dbReference type="InterPro" id="IPR029058">
    <property type="entry name" value="AB_hydrolase_fold"/>
</dbReference>
<dbReference type="InterPro" id="IPR036736">
    <property type="entry name" value="ACP-like_sf"/>
</dbReference>
<dbReference type="InterPro" id="IPR025110">
    <property type="entry name" value="AMP-bd_C"/>
</dbReference>
<dbReference type="PROSITE" id="PS00012">
    <property type="entry name" value="PHOSPHOPANTETHEINE"/>
    <property type="match status" value="1"/>
</dbReference>
<keyword evidence="7" id="KW-1185">Reference proteome</keyword>
<evidence type="ECO:0000256" key="3">
    <source>
        <dbReference type="ARBA" id="ARBA00022450"/>
    </source>
</evidence>
<evidence type="ECO:0000259" key="5">
    <source>
        <dbReference type="PROSITE" id="PS50075"/>
    </source>
</evidence>
<keyword evidence="4" id="KW-0597">Phosphoprotein</keyword>
<dbReference type="InterPro" id="IPR000873">
    <property type="entry name" value="AMP-dep_synth/lig_dom"/>
</dbReference>
<evidence type="ECO:0000256" key="1">
    <source>
        <dbReference type="ARBA" id="ARBA00001957"/>
    </source>
</evidence>
<dbReference type="GO" id="GO:0031177">
    <property type="term" value="F:phosphopantetheine binding"/>
    <property type="evidence" value="ECO:0007669"/>
    <property type="project" value="InterPro"/>
</dbReference>
<dbReference type="Proteomes" id="UP000445144">
    <property type="component" value="Unassembled WGS sequence"/>
</dbReference>
<dbReference type="GO" id="GO:0005737">
    <property type="term" value="C:cytoplasm"/>
    <property type="evidence" value="ECO:0007669"/>
    <property type="project" value="TreeGrafter"/>
</dbReference>
<dbReference type="Gene3D" id="3.40.50.980">
    <property type="match status" value="1"/>
</dbReference>
<evidence type="ECO:0000313" key="7">
    <source>
        <dbReference type="Proteomes" id="UP000445144"/>
    </source>
</evidence>
<dbReference type="InterPro" id="IPR006162">
    <property type="entry name" value="Ppantetheine_attach_site"/>
</dbReference>
<dbReference type="FunFam" id="1.10.1200.10:FF:000005">
    <property type="entry name" value="Nonribosomal peptide synthetase 1"/>
    <property type="match status" value="1"/>
</dbReference>
<dbReference type="GO" id="GO:0043041">
    <property type="term" value="P:amino acid activation for nonribosomal peptide biosynthetic process"/>
    <property type="evidence" value="ECO:0007669"/>
    <property type="project" value="TreeGrafter"/>
</dbReference>
<comment type="cofactor">
    <cofactor evidence="1">
        <name>pantetheine 4'-phosphate</name>
        <dbReference type="ChEBI" id="CHEBI:47942"/>
    </cofactor>
</comment>
<proteinExistence type="inferred from homology"/>
<accession>A0A6N4XCR8</accession>
<dbReference type="Pfam" id="PF00975">
    <property type="entry name" value="Thioesterase"/>
    <property type="match status" value="1"/>
</dbReference>
<comment type="similarity">
    <text evidence="2">Belongs to the ATP-dependent AMP-binding enzyme family.</text>
</comment>
<dbReference type="Gene3D" id="2.30.38.10">
    <property type="entry name" value="Luciferase, Domain 3"/>
    <property type="match status" value="1"/>
</dbReference>
<dbReference type="PROSITE" id="PS50075">
    <property type="entry name" value="CARRIER"/>
    <property type="match status" value="1"/>
</dbReference>
<reference evidence="6 7" key="1">
    <citation type="submission" date="2020-01" db="EMBL/GenBank/DDBJ databases">
        <authorList>
            <person name="Rodrigo-Torres L."/>
            <person name="Arahal R. D."/>
            <person name="Lucena T."/>
        </authorList>
    </citation>
    <scope>NUCLEOTIDE SEQUENCE [LARGE SCALE GENOMIC DNA]</scope>
    <source>
        <strain evidence="6 7">CECT 9293</strain>
    </source>
</reference>
<dbReference type="Gene3D" id="3.30.300.30">
    <property type="match status" value="1"/>
</dbReference>
<dbReference type="Gene3D" id="1.10.1200.10">
    <property type="entry name" value="ACP-like"/>
    <property type="match status" value="1"/>
</dbReference>
<dbReference type="FunFam" id="3.30.300.30:FF:000010">
    <property type="entry name" value="Enterobactin synthetase component F"/>
    <property type="match status" value="1"/>
</dbReference>
<evidence type="ECO:0000313" key="6">
    <source>
        <dbReference type="EMBL" id="CAA7197253.1"/>
    </source>
</evidence>
<dbReference type="SUPFAM" id="SSF47336">
    <property type="entry name" value="ACP-like"/>
    <property type="match status" value="1"/>
</dbReference>
<keyword evidence="3" id="KW-0596">Phosphopantetheine</keyword>
<dbReference type="InterPro" id="IPR020806">
    <property type="entry name" value="PKS_PP-bd"/>
</dbReference>
<dbReference type="InterPro" id="IPR045851">
    <property type="entry name" value="AMP-bd_C_sf"/>
</dbReference>
<protein>
    <submittedName>
        <fullName evidence="6">Tyrocidine synthase 3</fullName>
    </submittedName>
</protein>
<dbReference type="SMART" id="SM00823">
    <property type="entry name" value="PKS_PP"/>
    <property type="match status" value="1"/>
</dbReference>
<organism evidence="6 7">
    <name type="scientific">Chryseobacterium potabilaquae</name>
    <dbReference type="NCBI Taxonomy" id="2675057"/>
    <lineage>
        <taxon>Bacteria</taxon>
        <taxon>Pseudomonadati</taxon>
        <taxon>Bacteroidota</taxon>
        <taxon>Flavobacteriia</taxon>
        <taxon>Flavobacteriales</taxon>
        <taxon>Weeksellaceae</taxon>
        <taxon>Chryseobacterium group</taxon>
        <taxon>Chryseobacterium</taxon>
    </lineage>
</organism>
<dbReference type="GO" id="GO:0044550">
    <property type="term" value="P:secondary metabolite biosynthetic process"/>
    <property type="evidence" value="ECO:0007669"/>
    <property type="project" value="TreeGrafter"/>
</dbReference>
<dbReference type="Gene3D" id="3.40.50.1820">
    <property type="entry name" value="alpha/beta hydrolase"/>
    <property type="match status" value="1"/>
</dbReference>
<dbReference type="PANTHER" id="PTHR45527:SF1">
    <property type="entry name" value="FATTY ACID SYNTHASE"/>
    <property type="match status" value="1"/>
</dbReference>
<sequence length="621" mass="70526">MYGNELHLLSEDIKKDSNLISDYLLDHEISHVYLPPALLSVLPRKVYPSLKAILYAGEPCDEETGRYWGEQKKLYNLYGPTESTIYATYREIKEGEVHLIGRPIANTTTYVLDGYLRPVPVGAVGELYIGGSGISRGYLNLPELTEECFLVNPFQSEEEKEIDYNGRIYKTGDLVRYLAGGDIEYIGRNDFQVKIRGYRIELGEIESALLSYEGICQAVVLAKENSSGLKYLVGYYVSDASVNHEDLSMHLSALLPEYMVPSVYVHLEELPLTINGKLDRKALPEPNFTGDKEYIAPTTPLEKELAEIYGEVLGLPVESIGIHDDFFRLGGNSIMAIRLINKIQHELGIRIKVSDIFQGKTIRLLSSIINKSKPEYKPLVSLNNANTKLNMFMVHPGGGGSEVYQSLADQLDGDYHCYGVDYYNLYHEEKIDNLNHLAMYYLNHIDEIQKESHQEEYILLGWSLGGQIALEIASELETRGYKNITVYLLDTILKYSDSELMKLNMSCISDEDLSQRFDIPIDSEDFIPPKNVLRAEFMLGEQNISTQLRYTKTVLLKAMLKDGDENQLIEEYVKQLAYNNVEKVVEDVSILKVYPVNSSHKTMLKEEQSIINIIRDHSNNE</sequence>
<dbReference type="Pfam" id="PF13193">
    <property type="entry name" value="AMP-binding_C"/>
    <property type="match status" value="1"/>
</dbReference>